<name>A0ABQ8JGP6_DERPT</name>
<reference evidence="1 2" key="2">
    <citation type="journal article" date="2022" name="Mol. Biol. Evol.">
        <title>Comparative Genomics Reveals Insights into the Divergent Evolution of Astigmatic Mites and Household Pest Adaptations.</title>
        <authorList>
            <person name="Xiong Q."/>
            <person name="Wan A.T."/>
            <person name="Liu X."/>
            <person name="Fung C.S."/>
            <person name="Xiao X."/>
            <person name="Malainual N."/>
            <person name="Hou J."/>
            <person name="Wang L."/>
            <person name="Wang M."/>
            <person name="Yang K.Y."/>
            <person name="Cui Y."/>
            <person name="Leung E.L."/>
            <person name="Nong W."/>
            <person name="Shin S.K."/>
            <person name="Au S.W."/>
            <person name="Jeong K.Y."/>
            <person name="Chew F.T."/>
            <person name="Hui J.H."/>
            <person name="Leung T.F."/>
            <person name="Tungtrongchitr A."/>
            <person name="Zhong N."/>
            <person name="Liu Z."/>
            <person name="Tsui S.K."/>
        </authorList>
    </citation>
    <scope>NUCLEOTIDE SEQUENCE [LARGE SCALE GENOMIC DNA]</scope>
    <source>
        <strain evidence="1">Derp</strain>
    </source>
</reference>
<accession>A0ABQ8JGP6</accession>
<dbReference type="EMBL" id="NJHN03000037">
    <property type="protein sequence ID" value="KAH9421791.1"/>
    <property type="molecule type" value="Genomic_DNA"/>
</dbReference>
<keyword evidence="2" id="KW-1185">Reference proteome</keyword>
<evidence type="ECO:0000313" key="2">
    <source>
        <dbReference type="Proteomes" id="UP000887458"/>
    </source>
</evidence>
<comment type="caution">
    <text evidence="1">The sequence shown here is derived from an EMBL/GenBank/DDBJ whole genome shotgun (WGS) entry which is preliminary data.</text>
</comment>
<protein>
    <submittedName>
        <fullName evidence="1">Uncharacterized protein</fullName>
    </submittedName>
</protein>
<feature type="non-terminal residue" evidence="1">
    <location>
        <position position="1"/>
    </location>
</feature>
<gene>
    <name evidence="1" type="ORF">DERP_002079</name>
</gene>
<evidence type="ECO:0000313" key="1">
    <source>
        <dbReference type="EMBL" id="KAH9421791.1"/>
    </source>
</evidence>
<sequence length="75" mass="8736">CSIIKYIEDVNNNDNDQDIGAGHNEINIYLVGYIRSEYSYIPINLIRPLFINLNYKSNDQFFLVDKNSPMIMFNG</sequence>
<organism evidence="1 2">
    <name type="scientific">Dermatophagoides pteronyssinus</name>
    <name type="common">European house dust mite</name>
    <dbReference type="NCBI Taxonomy" id="6956"/>
    <lineage>
        <taxon>Eukaryota</taxon>
        <taxon>Metazoa</taxon>
        <taxon>Ecdysozoa</taxon>
        <taxon>Arthropoda</taxon>
        <taxon>Chelicerata</taxon>
        <taxon>Arachnida</taxon>
        <taxon>Acari</taxon>
        <taxon>Acariformes</taxon>
        <taxon>Sarcoptiformes</taxon>
        <taxon>Astigmata</taxon>
        <taxon>Psoroptidia</taxon>
        <taxon>Analgoidea</taxon>
        <taxon>Pyroglyphidae</taxon>
        <taxon>Dermatophagoidinae</taxon>
        <taxon>Dermatophagoides</taxon>
    </lineage>
</organism>
<dbReference type="Proteomes" id="UP000887458">
    <property type="component" value="Unassembled WGS sequence"/>
</dbReference>
<proteinExistence type="predicted"/>
<reference evidence="1 2" key="1">
    <citation type="journal article" date="2018" name="J. Allergy Clin. Immunol.">
        <title>High-quality assembly of Dermatophagoides pteronyssinus genome and transcriptome reveals a wide range of novel allergens.</title>
        <authorList>
            <person name="Liu X.Y."/>
            <person name="Yang K.Y."/>
            <person name="Wang M.Q."/>
            <person name="Kwok J.S."/>
            <person name="Zeng X."/>
            <person name="Yang Z."/>
            <person name="Xiao X.J."/>
            <person name="Lau C.P."/>
            <person name="Li Y."/>
            <person name="Huang Z.M."/>
            <person name="Ba J.G."/>
            <person name="Yim A.K."/>
            <person name="Ouyang C.Y."/>
            <person name="Ngai S.M."/>
            <person name="Chan T.F."/>
            <person name="Leung E.L."/>
            <person name="Liu L."/>
            <person name="Liu Z.G."/>
            <person name="Tsui S.K."/>
        </authorList>
    </citation>
    <scope>NUCLEOTIDE SEQUENCE [LARGE SCALE GENOMIC DNA]</scope>
    <source>
        <strain evidence="1">Derp</strain>
    </source>
</reference>